<name>A0A6V7NIE6_ANACO</name>
<evidence type="ECO:0000256" key="1">
    <source>
        <dbReference type="SAM" id="MobiDB-lite"/>
    </source>
</evidence>
<evidence type="ECO:0000313" key="2">
    <source>
        <dbReference type="EMBL" id="CAD1818283.1"/>
    </source>
</evidence>
<dbReference type="AlphaFoldDB" id="A0A6V7NIE6"/>
<dbReference type="EMBL" id="LR862138">
    <property type="protein sequence ID" value="CAD1818283.1"/>
    <property type="molecule type" value="Genomic_DNA"/>
</dbReference>
<sequence>MHPIGHSGYESSDSTFADLKARRGRRVGKTVADAVLQEEEGGGGEDFLASARDHLDQFKNTTAERHWICLKNTVRRAKNTTFFAAEVVTGNLSAMGLDRAENLSVRYGTMRFFGPSKVGGESDTGANDTANSPGDPISLGFD</sequence>
<accession>A0A6V7NIE6</accession>
<gene>
    <name evidence="2" type="ORF">CB5_LOCUS1494</name>
</gene>
<protein>
    <submittedName>
        <fullName evidence="2">Uncharacterized protein</fullName>
    </submittedName>
</protein>
<feature type="region of interest" description="Disordered" evidence="1">
    <location>
        <begin position="116"/>
        <end position="142"/>
    </location>
</feature>
<proteinExistence type="predicted"/>
<reference evidence="2" key="1">
    <citation type="submission" date="2020-07" db="EMBL/GenBank/DDBJ databases">
        <authorList>
            <person name="Lin J."/>
        </authorList>
    </citation>
    <scope>NUCLEOTIDE SEQUENCE</scope>
</reference>
<organism evidence="2">
    <name type="scientific">Ananas comosus var. bracteatus</name>
    <name type="common">red pineapple</name>
    <dbReference type="NCBI Taxonomy" id="296719"/>
    <lineage>
        <taxon>Eukaryota</taxon>
        <taxon>Viridiplantae</taxon>
        <taxon>Streptophyta</taxon>
        <taxon>Embryophyta</taxon>
        <taxon>Tracheophyta</taxon>
        <taxon>Spermatophyta</taxon>
        <taxon>Magnoliopsida</taxon>
        <taxon>Liliopsida</taxon>
        <taxon>Poales</taxon>
        <taxon>Bromeliaceae</taxon>
        <taxon>Bromelioideae</taxon>
        <taxon>Ananas</taxon>
    </lineage>
</organism>